<dbReference type="PANTHER" id="PTHR23279:SF37">
    <property type="entry name" value="DEFECTIVE PROBOSCIS EXTENSION RESPONSE 13, ISOFORM B"/>
    <property type="match status" value="1"/>
</dbReference>
<evidence type="ECO:0000313" key="3">
    <source>
        <dbReference type="Proteomes" id="UP001381693"/>
    </source>
</evidence>
<protein>
    <recommendedName>
        <fullName evidence="1">Ig-like domain-containing protein</fullName>
    </recommendedName>
</protein>
<name>A0AAN9AFJ4_HALRR</name>
<evidence type="ECO:0000313" key="2">
    <source>
        <dbReference type="EMBL" id="KAK7083902.1"/>
    </source>
</evidence>
<comment type="caution">
    <text evidence="2">The sequence shown here is derived from an EMBL/GenBank/DDBJ whole genome shotgun (WGS) entry which is preliminary data.</text>
</comment>
<dbReference type="SMART" id="SM00409">
    <property type="entry name" value="IG"/>
    <property type="match status" value="1"/>
</dbReference>
<organism evidence="2 3">
    <name type="scientific">Halocaridina rubra</name>
    <name type="common">Hawaiian red shrimp</name>
    <dbReference type="NCBI Taxonomy" id="373956"/>
    <lineage>
        <taxon>Eukaryota</taxon>
        <taxon>Metazoa</taxon>
        <taxon>Ecdysozoa</taxon>
        <taxon>Arthropoda</taxon>
        <taxon>Crustacea</taxon>
        <taxon>Multicrustacea</taxon>
        <taxon>Malacostraca</taxon>
        <taxon>Eumalacostraca</taxon>
        <taxon>Eucarida</taxon>
        <taxon>Decapoda</taxon>
        <taxon>Pleocyemata</taxon>
        <taxon>Caridea</taxon>
        <taxon>Atyoidea</taxon>
        <taxon>Atyidae</taxon>
        <taxon>Halocaridina</taxon>
    </lineage>
</organism>
<accession>A0AAN9AFJ4</accession>
<dbReference type="InterPro" id="IPR013783">
    <property type="entry name" value="Ig-like_fold"/>
</dbReference>
<reference evidence="2 3" key="1">
    <citation type="submission" date="2023-11" db="EMBL/GenBank/DDBJ databases">
        <title>Halocaridina rubra genome assembly.</title>
        <authorList>
            <person name="Smith C."/>
        </authorList>
    </citation>
    <scope>NUCLEOTIDE SEQUENCE [LARGE SCALE GENOMIC DNA]</scope>
    <source>
        <strain evidence="2">EP-1</strain>
        <tissue evidence="2">Whole</tissue>
    </source>
</reference>
<sequence length="156" mass="17626">MEEEDKMQKLQPSGIILSHGIPVDSIITSSSSEDVMESEFWAQSLTLSTENPSDLHQENNTEVLAQVGGEATLSCFTHHLSDDMVTWLKRDNDQLLAVGQQVYAAEPRFTGTHSHQSKAWELWMKDVQLSDAGQYECQLTTHPPVTFFFTLRVTRK</sequence>
<dbReference type="PANTHER" id="PTHR23279">
    <property type="entry name" value="DEFECTIVE PROBOSCIS EXTENSION RESPONSE DPR -RELATED"/>
    <property type="match status" value="1"/>
</dbReference>
<dbReference type="AlphaFoldDB" id="A0AAN9AFJ4"/>
<keyword evidence="3" id="KW-1185">Reference proteome</keyword>
<dbReference type="Gene3D" id="2.60.40.10">
    <property type="entry name" value="Immunoglobulins"/>
    <property type="match status" value="1"/>
</dbReference>
<dbReference type="InterPro" id="IPR037448">
    <property type="entry name" value="Zig-8"/>
</dbReference>
<dbReference type="PROSITE" id="PS50835">
    <property type="entry name" value="IG_LIKE"/>
    <property type="match status" value="1"/>
</dbReference>
<dbReference type="InterPro" id="IPR003598">
    <property type="entry name" value="Ig_sub2"/>
</dbReference>
<dbReference type="SMART" id="SM00408">
    <property type="entry name" value="IGc2"/>
    <property type="match status" value="1"/>
</dbReference>
<feature type="domain" description="Ig-like" evidence="1">
    <location>
        <begin position="52"/>
        <end position="140"/>
    </location>
</feature>
<dbReference type="SUPFAM" id="SSF48726">
    <property type="entry name" value="Immunoglobulin"/>
    <property type="match status" value="1"/>
</dbReference>
<dbReference type="Proteomes" id="UP001381693">
    <property type="component" value="Unassembled WGS sequence"/>
</dbReference>
<gene>
    <name evidence="2" type="ORF">SK128_028396</name>
</gene>
<dbReference type="InterPro" id="IPR013106">
    <property type="entry name" value="Ig_V-set"/>
</dbReference>
<evidence type="ECO:0000259" key="1">
    <source>
        <dbReference type="PROSITE" id="PS50835"/>
    </source>
</evidence>
<dbReference type="InterPro" id="IPR036179">
    <property type="entry name" value="Ig-like_dom_sf"/>
</dbReference>
<dbReference type="Pfam" id="PF07686">
    <property type="entry name" value="V-set"/>
    <property type="match status" value="1"/>
</dbReference>
<dbReference type="InterPro" id="IPR007110">
    <property type="entry name" value="Ig-like_dom"/>
</dbReference>
<proteinExistence type="predicted"/>
<dbReference type="EMBL" id="JAXCGZ010002432">
    <property type="protein sequence ID" value="KAK7083902.1"/>
    <property type="molecule type" value="Genomic_DNA"/>
</dbReference>
<dbReference type="GO" id="GO:0032589">
    <property type="term" value="C:neuron projection membrane"/>
    <property type="evidence" value="ECO:0007669"/>
    <property type="project" value="TreeGrafter"/>
</dbReference>
<dbReference type="InterPro" id="IPR003599">
    <property type="entry name" value="Ig_sub"/>
</dbReference>
<dbReference type="GO" id="GO:0050808">
    <property type="term" value="P:synapse organization"/>
    <property type="evidence" value="ECO:0007669"/>
    <property type="project" value="TreeGrafter"/>
</dbReference>